<dbReference type="InterPro" id="IPR032710">
    <property type="entry name" value="NTF2-like_dom_sf"/>
</dbReference>
<protein>
    <recommendedName>
        <fullName evidence="4">Pathogen-related protein</fullName>
    </recommendedName>
</protein>
<dbReference type="SUPFAM" id="SSF54427">
    <property type="entry name" value="NTF2-like"/>
    <property type="match status" value="1"/>
</dbReference>
<organism evidence="2 3">
    <name type="scientific">Aulographum hederae CBS 113979</name>
    <dbReference type="NCBI Taxonomy" id="1176131"/>
    <lineage>
        <taxon>Eukaryota</taxon>
        <taxon>Fungi</taxon>
        <taxon>Dikarya</taxon>
        <taxon>Ascomycota</taxon>
        <taxon>Pezizomycotina</taxon>
        <taxon>Dothideomycetes</taxon>
        <taxon>Pleosporomycetidae</taxon>
        <taxon>Aulographales</taxon>
        <taxon>Aulographaceae</taxon>
    </lineage>
</organism>
<dbReference type="Gene3D" id="3.10.450.50">
    <property type="match status" value="1"/>
</dbReference>
<reference evidence="2" key="1">
    <citation type="journal article" date="2020" name="Stud. Mycol.">
        <title>101 Dothideomycetes genomes: a test case for predicting lifestyles and emergence of pathogens.</title>
        <authorList>
            <person name="Haridas S."/>
            <person name="Albert R."/>
            <person name="Binder M."/>
            <person name="Bloem J."/>
            <person name="Labutti K."/>
            <person name="Salamov A."/>
            <person name="Andreopoulos B."/>
            <person name="Baker S."/>
            <person name="Barry K."/>
            <person name="Bills G."/>
            <person name="Bluhm B."/>
            <person name="Cannon C."/>
            <person name="Castanera R."/>
            <person name="Culley D."/>
            <person name="Daum C."/>
            <person name="Ezra D."/>
            <person name="Gonzalez J."/>
            <person name="Henrissat B."/>
            <person name="Kuo A."/>
            <person name="Liang C."/>
            <person name="Lipzen A."/>
            <person name="Lutzoni F."/>
            <person name="Magnuson J."/>
            <person name="Mondo S."/>
            <person name="Nolan M."/>
            <person name="Ohm R."/>
            <person name="Pangilinan J."/>
            <person name="Park H.-J."/>
            <person name="Ramirez L."/>
            <person name="Alfaro M."/>
            <person name="Sun H."/>
            <person name="Tritt A."/>
            <person name="Yoshinaga Y."/>
            <person name="Zwiers L.-H."/>
            <person name="Turgeon B."/>
            <person name="Goodwin S."/>
            <person name="Spatafora J."/>
            <person name="Crous P."/>
            <person name="Grigoriev I."/>
        </authorList>
    </citation>
    <scope>NUCLEOTIDE SEQUENCE</scope>
    <source>
        <strain evidence="2">CBS 113979</strain>
    </source>
</reference>
<evidence type="ECO:0008006" key="4">
    <source>
        <dbReference type="Google" id="ProtNLM"/>
    </source>
</evidence>
<dbReference type="InterPro" id="IPR053218">
    <property type="entry name" value="Pathogen-related_defense"/>
</dbReference>
<evidence type="ECO:0000256" key="1">
    <source>
        <dbReference type="SAM" id="MobiDB-lite"/>
    </source>
</evidence>
<name>A0A6G1HEU8_9PEZI</name>
<dbReference type="EMBL" id="ML977139">
    <property type="protein sequence ID" value="KAF1991597.1"/>
    <property type="molecule type" value="Genomic_DNA"/>
</dbReference>
<feature type="compositionally biased region" description="Basic and acidic residues" evidence="1">
    <location>
        <begin position="292"/>
        <end position="308"/>
    </location>
</feature>
<feature type="compositionally biased region" description="Low complexity" evidence="1">
    <location>
        <begin position="392"/>
        <end position="422"/>
    </location>
</feature>
<evidence type="ECO:0000313" key="3">
    <source>
        <dbReference type="Proteomes" id="UP000800041"/>
    </source>
</evidence>
<dbReference type="PANTHER" id="PTHR31723:SF10">
    <property type="entry name" value="PATHOGEN-RELATED PROTEIN"/>
    <property type="match status" value="1"/>
</dbReference>
<feature type="compositionally biased region" description="Low complexity" evidence="1">
    <location>
        <begin position="460"/>
        <end position="470"/>
    </location>
</feature>
<dbReference type="OrthoDB" id="65445at2759"/>
<accession>A0A6G1HEU8</accession>
<evidence type="ECO:0000313" key="2">
    <source>
        <dbReference type="EMBL" id="KAF1991597.1"/>
    </source>
</evidence>
<dbReference type="Proteomes" id="UP000800041">
    <property type="component" value="Unassembled WGS sequence"/>
</dbReference>
<dbReference type="AlphaFoldDB" id="A0A6G1HEU8"/>
<feature type="region of interest" description="Disordered" evidence="1">
    <location>
        <begin position="361"/>
        <end position="472"/>
    </location>
</feature>
<proteinExistence type="predicted"/>
<feature type="compositionally biased region" description="Polar residues" evidence="1">
    <location>
        <begin position="361"/>
        <end position="391"/>
    </location>
</feature>
<dbReference type="PANTHER" id="PTHR31723">
    <property type="entry name" value="PATHOGENESIS-RELATED FAMILY PROTEIN"/>
    <property type="match status" value="1"/>
</dbReference>
<feature type="region of interest" description="Disordered" evidence="1">
    <location>
        <begin position="252"/>
        <end position="337"/>
    </location>
</feature>
<keyword evidence="3" id="KW-1185">Reference proteome</keyword>
<sequence>MATTQDPQVPEEPKATSDAAAALPDYLVSPDAVAQDASAKWRYGRAPDYTKTRKVFAESKRMNHTAGSLPQLVENLVKNWEVEASFKPVLADWRTVDHANYTFSINGGPPQSAEHMLNVGTYNAIIAPNEYYSPRHSDFASSHKTFKRMMPTFAWEVLEVYSGPPTVAFRWRHWGVMQNDYVGFNDKGEKITAKAHGGAIDIEGVTVANVDDKVRLQAVHTWFDPLEMFRQIAPKGIVNKEVVPHRVNEGVEADAHKPSQAPQANETSEAPVVAPSTVEAAGDAVSAAPVNEAEKGVVEQNGHARTESTADATPLMERANSPEKEIEASGGDQVPVEEFHDAPTNQVAATVFDAETATGNTMEPQTAATSTESQPLATETQPPATASDSQITATDSQAPAAASDSQVPMTTPSLLQTSSTPTNDTTSKPYDAPDEVTEHLSQPGSVVHPHPHSMEDAVQPAPGEGVAAEAGSEEVRLTHEEMSRMAVGECPFLMNRE</sequence>
<gene>
    <name evidence="2" type="ORF">K402DRAFT_322458</name>
</gene>